<dbReference type="AlphaFoldDB" id="A0A392SCK5"/>
<accession>A0A392SCK5</accession>
<feature type="non-terminal residue" evidence="1">
    <location>
        <position position="1"/>
    </location>
</feature>
<dbReference type="Proteomes" id="UP000265520">
    <property type="component" value="Unassembled WGS sequence"/>
</dbReference>
<evidence type="ECO:0000313" key="1">
    <source>
        <dbReference type="EMBL" id="MCI45605.1"/>
    </source>
</evidence>
<dbReference type="EMBL" id="LXQA010346291">
    <property type="protein sequence ID" value="MCI45605.1"/>
    <property type="molecule type" value="Genomic_DNA"/>
</dbReference>
<keyword evidence="2" id="KW-1185">Reference proteome</keyword>
<name>A0A392SCK5_9FABA</name>
<evidence type="ECO:0000313" key="2">
    <source>
        <dbReference type="Proteomes" id="UP000265520"/>
    </source>
</evidence>
<comment type="caution">
    <text evidence="1">The sequence shown here is derived from an EMBL/GenBank/DDBJ whole genome shotgun (WGS) entry which is preliminary data.</text>
</comment>
<organism evidence="1 2">
    <name type="scientific">Trifolium medium</name>
    <dbReference type="NCBI Taxonomy" id="97028"/>
    <lineage>
        <taxon>Eukaryota</taxon>
        <taxon>Viridiplantae</taxon>
        <taxon>Streptophyta</taxon>
        <taxon>Embryophyta</taxon>
        <taxon>Tracheophyta</taxon>
        <taxon>Spermatophyta</taxon>
        <taxon>Magnoliopsida</taxon>
        <taxon>eudicotyledons</taxon>
        <taxon>Gunneridae</taxon>
        <taxon>Pentapetalae</taxon>
        <taxon>rosids</taxon>
        <taxon>fabids</taxon>
        <taxon>Fabales</taxon>
        <taxon>Fabaceae</taxon>
        <taxon>Papilionoideae</taxon>
        <taxon>50 kb inversion clade</taxon>
        <taxon>NPAAA clade</taxon>
        <taxon>Hologalegina</taxon>
        <taxon>IRL clade</taxon>
        <taxon>Trifolieae</taxon>
        <taxon>Trifolium</taxon>
    </lineage>
</organism>
<protein>
    <submittedName>
        <fullName evidence="1">Uncharacterized protein</fullName>
    </submittedName>
</protein>
<sequence>TLDYRRRIWGFTANVAIEILSHKETVNLAVPCGIII</sequence>
<proteinExistence type="predicted"/>
<reference evidence="1 2" key="1">
    <citation type="journal article" date="2018" name="Front. Plant Sci.">
        <title>Red Clover (Trifolium pratense) and Zigzag Clover (T. medium) - A Picture of Genomic Similarities and Differences.</title>
        <authorList>
            <person name="Dluhosova J."/>
            <person name="Istvanek J."/>
            <person name="Nedelnik J."/>
            <person name="Repkova J."/>
        </authorList>
    </citation>
    <scope>NUCLEOTIDE SEQUENCE [LARGE SCALE GENOMIC DNA]</scope>
    <source>
        <strain evidence="2">cv. 10/8</strain>
        <tissue evidence="1">Leaf</tissue>
    </source>
</reference>